<dbReference type="PANTHER" id="PTHR10742">
    <property type="entry name" value="FLAVIN MONOAMINE OXIDASE"/>
    <property type="match status" value="1"/>
</dbReference>
<sequence>MAATTEKKTVVIIGAGLSGLQAAVKLIQSGSFQVKLLEATDQAGGRVNTSWKFGSFPIELGANWIHGNHGNPVYELAKKHKLLHDGGKNVLNRFGEWFDDEDENYFYTENGMKINYKLAKKAVDIYHKIVDKCDNTGQKLDDGSRANVGDMIDNEGIKEIEKLKLTEKERRQMLGLLEWAKKLECVDNACQSTYDLSLRWFGEYVALPGDYYTEMGQGGYQALVDLLLSKIPVECLQYNKPVKSVDWCGAKSERSEVKDDRHAIGVECTDGEKVTADHVIVTTSLGFLKENSETFFNPVLPEEKLEAISKVGYGNIGKIFLRFKNRFWNKHLDGIQFIWDSCDAASSKETQSKTSHEEWMKSNWFRNICGFERVLYHKTTLVGWIYGKEAEYMESLDDEEIKN</sequence>
<feature type="non-terminal residue" evidence="3">
    <location>
        <position position="403"/>
    </location>
</feature>
<dbReference type="RefSeq" id="XP_006822923.1">
    <property type="nucleotide sequence ID" value="XM_006822860.1"/>
</dbReference>
<dbReference type="InterPro" id="IPR036188">
    <property type="entry name" value="FAD/NAD-bd_sf"/>
</dbReference>
<keyword evidence="2" id="KW-1185">Reference proteome</keyword>
<dbReference type="Gene3D" id="3.90.660.10">
    <property type="match status" value="1"/>
</dbReference>
<dbReference type="SUPFAM" id="SSF51905">
    <property type="entry name" value="FAD/NAD(P)-binding domain"/>
    <property type="match status" value="1"/>
</dbReference>
<dbReference type="SUPFAM" id="SSF54373">
    <property type="entry name" value="FAD-linked reductases, C-terminal domain"/>
    <property type="match status" value="1"/>
</dbReference>
<proteinExistence type="predicted"/>
<dbReference type="PANTHER" id="PTHR10742:SF377">
    <property type="entry name" value="SPERMINE OXIDASE-LIKE"/>
    <property type="match status" value="1"/>
</dbReference>
<reference evidence="3" key="1">
    <citation type="submission" date="2025-08" db="UniProtKB">
        <authorList>
            <consortium name="RefSeq"/>
        </authorList>
    </citation>
    <scope>IDENTIFICATION</scope>
    <source>
        <tissue evidence="3">Testes</tissue>
    </source>
</reference>
<evidence type="ECO:0000259" key="1">
    <source>
        <dbReference type="Pfam" id="PF01593"/>
    </source>
</evidence>
<accession>A0ABM0MSD2</accession>
<dbReference type="Gene3D" id="3.50.50.60">
    <property type="entry name" value="FAD/NAD(P)-binding domain"/>
    <property type="match status" value="1"/>
</dbReference>
<feature type="domain" description="Amine oxidase" evidence="1">
    <location>
        <begin position="17"/>
        <end position="402"/>
    </location>
</feature>
<evidence type="ECO:0000313" key="2">
    <source>
        <dbReference type="Proteomes" id="UP000694865"/>
    </source>
</evidence>
<evidence type="ECO:0000313" key="3">
    <source>
        <dbReference type="RefSeq" id="XP_006822923.1"/>
    </source>
</evidence>
<dbReference type="InterPro" id="IPR002937">
    <property type="entry name" value="Amino_oxidase"/>
</dbReference>
<dbReference type="Proteomes" id="UP000694865">
    <property type="component" value="Unplaced"/>
</dbReference>
<name>A0ABM0MSD2_SACKO</name>
<protein>
    <submittedName>
        <fullName evidence="3">Peroxisomal N(1)-acetyl-spermine/spermidine oxidase-like</fullName>
    </submittedName>
</protein>
<organism evidence="2 3">
    <name type="scientific">Saccoglossus kowalevskii</name>
    <name type="common">Acorn worm</name>
    <dbReference type="NCBI Taxonomy" id="10224"/>
    <lineage>
        <taxon>Eukaryota</taxon>
        <taxon>Metazoa</taxon>
        <taxon>Hemichordata</taxon>
        <taxon>Enteropneusta</taxon>
        <taxon>Harrimaniidae</taxon>
        <taxon>Saccoglossus</taxon>
    </lineage>
</organism>
<dbReference type="GeneID" id="100367286"/>
<dbReference type="InterPro" id="IPR050281">
    <property type="entry name" value="Flavin_monoamine_oxidase"/>
</dbReference>
<gene>
    <name evidence="3" type="primary">LOC100367286</name>
</gene>
<dbReference type="Pfam" id="PF01593">
    <property type="entry name" value="Amino_oxidase"/>
    <property type="match status" value="1"/>
</dbReference>